<protein>
    <submittedName>
        <fullName evidence="7">Family 16 glycosylhydrolase</fullName>
    </submittedName>
</protein>
<evidence type="ECO:0000256" key="5">
    <source>
        <dbReference type="SAM" id="SignalP"/>
    </source>
</evidence>
<accession>A0A9E2S8W2</accession>
<name>A0A9E2S8W2_9BACT</name>
<feature type="signal peptide" evidence="5">
    <location>
        <begin position="1"/>
        <end position="19"/>
    </location>
</feature>
<organism evidence="7 8">
    <name type="scientific">Pinibacter aurantiacus</name>
    <dbReference type="NCBI Taxonomy" id="2851599"/>
    <lineage>
        <taxon>Bacteria</taxon>
        <taxon>Pseudomonadati</taxon>
        <taxon>Bacteroidota</taxon>
        <taxon>Chitinophagia</taxon>
        <taxon>Chitinophagales</taxon>
        <taxon>Chitinophagaceae</taxon>
        <taxon>Pinibacter</taxon>
    </lineage>
</organism>
<evidence type="ECO:0000256" key="3">
    <source>
        <dbReference type="ARBA" id="ARBA00022737"/>
    </source>
</evidence>
<keyword evidence="8" id="KW-1185">Reference proteome</keyword>
<comment type="caution">
    <text evidence="7">The sequence shown here is derived from an EMBL/GenBank/DDBJ whole genome shotgun (WGS) entry which is preliminary data.</text>
</comment>
<dbReference type="SUPFAM" id="SSF141072">
    <property type="entry name" value="CalX-like"/>
    <property type="match status" value="1"/>
</dbReference>
<gene>
    <name evidence="7" type="ORF">KTO63_07775</name>
</gene>
<dbReference type="Gene3D" id="2.60.40.2030">
    <property type="match status" value="1"/>
</dbReference>
<dbReference type="PANTHER" id="PTHR10963:SF55">
    <property type="entry name" value="GLYCOSIDE HYDROLASE FAMILY 16 PROTEIN"/>
    <property type="match status" value="1"/>
</dbReference>
<dbReference type="Gene3D" id="2.60.120.200">
    <property type="match status" value="1"/>
</dbReference>
<keyword evidence="2 5" id="KW-0732">Signal</keyword>
<dbReference type="GO" id="GO:0016020">
    <property type="term" value="C:membrane"/>
    <property type="evidence" value="ECO:0007669"/>
    <property type="project" value="InterPro"/>
</dbReference>
<evidence type="ECO:0000256" key="2">
    <source>
        <dbReference type="ARBA" id="ARBA00022729"/>
    </source>
</evidence>
<feature type="chain" id="PRO_5039438704" evidence="5">
    <location>
        <begin position="20"/>
        <end position="397"/>
    </location>
</feature>
<dbReference type="EMBL" id="JAHSPG010000003">
    <property type="protein sequence ID" value="MBV4357037.1"/>
    <property type="molecule type" value="Genomic_DNA"/>
</dbReference>
<proteinExistence type="inferred from homology"/>
<evidence type="ECO:0000256" key="1">
    <source>
        <dbReference type="ARBA" id="ARBA00006865"/>
    </source>
</evidence>
<dbReference type="CDD" id="cd08023">
    <property type="entry name" value="GH16_laminarinase_like"/>
    <property type="match status" value="1"/>
</dbReference>
<sequence>MRPMNLLALLLSLSLFSCKKNDNGTPANNQVPTVQLSDVTQLRKTADVSVRFYVTVSASSFTKPISVTYATQEGTAKQGKDFVAANGTLTIQPGSSQAYVDVTVKGDSLRQNDLQFYLQFSNAQNALLSATKSTATILNGDNSYLPTANDGYSTPGTYPGYSLAWTDEFNGSALDTKVWNTELGNNNGWGNHELECYTGRPQNVFLSNGNLVIEARKESYEGFNYTSARLTTQNKKTFTFGRIDIRAKLPVLKGMWPAIWALGSNISTVSWPECGEIDIMELVGQTPGTVFGTAHWKNANNGHSYKGGQQALTSGDFSQNFHVFSILWEKDSIQWLVDDKPYYKATKDIVDGIYPFNNPFFFLLNVAVGGDWPGNPDGTTQFPQRMFVDYVRVFQKN</sequence>
<dbReference type="Pfam" id="PF00722">
    <property type="entry name" value="Glyco_hydro_16"/>
    <property type="match status" value="1"/>
</dbReference>
<dbReference type="GO" id="GO:0004553">
    <property type="term" value="F:hydrolase activity, hydrolyzing O-glycosyl compounds"/>
    <property type="evidence" value="ECO:0007669"/>
    <property type="project" value="InterPro"/>
</dbReference>
<keyword evidence="4" id="KW-0106">Calcium</keyword>
<dbReference type="PROSITE" id="PS51762">
    <property type="entry name" value="GH16_2"/>
    <property type="match status" value="1"/>
</dbReference>
<dbReference type="InterPro" id="IPR003644">
    <property type="entry name" value="Calx_beta"/>
</dbReference>
<evidence type="ECO:0000259" key="6">
    <source>
        <dbReference type="PROSITE" id="PS51762"/>
    </source>
</evidence>
<comment type="similarity">
    <text evidence="1">Belongs to the glycosyl hydrolase 16 family.</text>
</comment>
<evidence type="ECO:0000313" key="7">
    <source>
        <dbReference type="EMBL" id="MBV4357037.1"/>
    </source>
</evidence>
<reference evidence="7" key="1">
    <citation type="submission" date="2021-06" db="EMBL/GenBank/DDBJ databases">
        <authorList>
            <person name="Huq M.A."/>
        </authorList>
    </citation>
    <scope>NUCLEOTIDE SEQUENCE</scope>
    <source>
        <strain evidence="7">MAH-26</strain>
    </source>
</reference>
<dbReference type="PROSITE" id="PS51257">
    <property type="entry name" value="PROKAR_LIPOPROTEIN"/>
    <property type="match status" value="1"/>
</dbReference>
<dbReference type="GO" id="GO:0005975">
    <property type="term" value="P:carbohydrate metabolic process"/>
    <property type="evidence" value="ECO:0007669"/>
    <property type="project" value="InterPro"/>
</dbReference>
<keyword evidence="3" id="KW-0677">Repeat</keyword>
<feature type="domain" description="GH16" evidence="6">
    <location>
        <begin position="147"/>
        <end position="397"/>
    </location>
</feature>
<dbReference type="InterPro" id="IPR050546">
    <property type="entry name" value="Glycosyl_Hydrlase_16"/>
</dbReference>
<evidence type="ECO:0000256" key="4">
    <source>
        <dbReference type="ARBA" id="ARBA00022837"/>
    </source>
</evidence>
<dbReference type="PANTHER" id="PTHR10963">
    <property type="entry name" value="GLYCOSYL HYDROLASE-RELATED"/>
    <property type="match status" value="1"/>
</dbReference>
<dbReference type="Pfam" id="PF03160">
    <property type="entry name" value="Calx-beta"/>
    <property type="match status" value="1"/>
</dbReference>
<dbReference type="InterPro" id="IPR038081">
    <property type="entry name" value="CalX-like_sf"/>
</dbReference>
<dbReference type="InterPro" id="IPR000757">
    <property type="entry name" value="Beta-glucanase-like"/>
</dbReference>
<dbReference type="SMART" id="SM00237">
    <property type="entry name" value="Calx_beta"/>
    <property type="match status" value="1"/>
</dbReference>
<evidence type="ECO:0000313" key="8">
    <source>
        <dbReference type="Proteomes" id="UP000812270"/>
    </source>
</evidence>
<dbReference type="AlphaFoldDB" id="A0A9E2S8W2"/>
<dbReference type="InterPro" id="IPR013320">
    <property type="entry name" value="ConA-like_dom_sf"/>
</dbReference>
<dbReference type="SUPFAM" id="SSF49899">
    <property type="entry name" value="Concanavalin A-like lectins/glucanases"/>
    <property type="match status" value="1"/>
</dbReference>
<dbReference type="GO" id="GO:0007154">
    <property type="term" value="P:cell communication"/>
    <property type="evidence" value="ECO:0007669"/>
    <property type="project" value="InterPro"/>
</dbReference>
<dbReference type="Proteomes" id="UP000812270">
    <property type="component" value="Unassembled WGS sequence"/>
</dbReference>